<protein>
    <submittedName>
        <fullName evidence="2">Uncharacterized protein YPO0396</fullName>
    </submittedName>
</protein>
<feature type="coiled-coil region" evidence="1">
    <location>
        <begin position="700"/>
        <end position="734"/>
    </location>
</feature>
<accession>A0A562WQU9</accession>
<proteinExistence type="predicted"/>
<gene>
    <name evidence="2" type="ORF">JN12_00941</name>
</gene>
<dbReference type="RefSeq" id="WP_145018949.1">
    <property type="nucleotide sequence ID" value="NZ_VLLN01000004.1"/>
</dbReference>
<keyword evidence="1" id="KW-0175">Coiled coil</keyword>
<dbReference type="Gene3D" id="3.40.50.300">
    <property type="entry name" value="P-loop containing nucleotide triphosphate hydrolases"/>
    <property type="match status" value="1"/>
</dbReference>
<name>A0A562WQU9_9BACT</name>
<organism evidence="2 3">
    <name type="scientific">Geobacter argillaceus</name>
    <dbReference type="NCBI Taxonomy" id="345631"/>
    <lineage>
        <taxon>Bacteria</taxon>
        <taxon>Pseudomonadati</taxon>
        <taxon>Thermodesulfobacteriota</taxon>
        <taxon>Desulfuromonadia</taxon>
        <taxon>Geobacterales</taxon>
        <taxon>Geobacteraceae</taxon>
        <taxon>Geobacter</taxon>
    </lineage>
</organism>
<evidence type="ECO:0000313" key="3">
    <source>
        <dbReference type="Proteomes" id="UP000319449"/>
    </source>
</evidence>
<dbReference type="SUPFAM" id="SSF52540">
    <property type="entry name" value="P-loop containing nucleoside triphosphate hydrolases"/>
    <property type="match status" value="1"/>
</dbReference>
<dbReference type="EMBL" id="VLLN01000004">
    <property type="protein sequence ID" value="TWJ32501.1"/>
    <property type="molecule type" value="Genomic_DNA"/>
</dbReference>
<dbReference type="Pfam" id="PF13558">
    <property type="entry name" value="SbcC_Walker_B"/>
    <property type="match status" value="1"/>
</dbReference>
<comment type="caution">
    <text evidence="2">The sequence shown here is derived from an EMBL/GenBank/DDBJ whole genome shotgun (WGS) entry which is preliminary data.</text>
</comment>
<keyword evidence="3" id="KW-1185">Reference proteome</keyword>
<feature type="coiled-coil region" evidence="1">
    <location>
        <begin position="328"/>
        <end position="377"/>
    </location>
</feature>
<feature type="coiled-coil region" evidence="1">
    <location>
        <begin position="797"/>
        <end position="824"/>
    </location>
</feature>
<dbReference type="Pfam" id="PF13555">
    <property type="entry name" value="AAA_29"/>
    <property type="match status" value="1"/>
</dbReference>
<sequence length="1124" mass="128086">MSDPQEMQLDFVADDTLSGFRLHCLELYNWGTFDGRVWALHPDGKTSLLTGDIGSGKSTLVDAVTTLLVPAHRVAYNKAAGADSKERSLRSYVLGHYKSERNEVSGTVKPVALRDHNSYSVILGVFHNAGYSQTVTLAQVFWMKDAVAQPARFFVCAERAMSIAADFAQFGTDIAQLRKKLRGLGADVHDTFPPYGSWFRRRFGIENEQALELFHQTVSMKSVGNLTDFVRSHMLEPFEVAPRITALISHFDDLNRAHEAVLKAKRQVEMLSPLVADCERHRSLVAQGEELRACREALRPYFAGLKLGLLDKRLAALADEWTRQDVQVKRLKERCEGLRSDEGELKQNIADNGGDRLERLAGEIHRKEQERQRREQKARRFAELVRAVGEAPAEDEPGFLDQRRRFSALADAERTHEADLQNRLTEHGVTLRQGQQEHDELSAEIASLKTRRSNIPAEQVAMRAALCQAVSLSEGDMPFAGELLQLREEERDWEGAVERLLRNFGLSLLVPDRHYGAVADWVDRTHLKGRLVYFRVRPGSRGELPELHRDSLARKLAIKPESPFYDWLERELAHRFDVACCATQEQFRRETRAITRAGQIKAPGERHEKDDRFRIDDRHRYVLGWTNAEKIAALEAKARKLEGQLGDLLTLMGKVQKEQSAFKERLDALSKLDEYTDFSELDWQSLAVEIATLEYDRKKLESASDLLQSLTIRLKALQVELGESEKELEKKSGERGATQAKREAAEELRSQTLALLGPPEQADYAGRFERLEAMRGEALGEHHLTVESCDNREREMRDWLQAKIDAEIKKIERLRDRIIDAMRAYCTAFPLDTQEVDVAVEAASEYLDMLDKLKADDLPRFEARFKGLLNENTIREVANFQSQLARERETIKERIGRINESLNQIDYNPGRYIVLEAQPTPDADIRDFQSELRACTEGAITGSDDSQYSEAKFLLVKQIIERFRGREGQSEPDRRWTVKVTDVRNWFTFAASERWREDGTEHEHYSDSGGKSGGQKEKLAYTILAASLAYQFGLEWGAVRSRSFRFVVIDEAFGRGSDESAQYGLRLFAQLNLQLLIVTPLQKIHIIEPFVASVGFVHNEDGRASKLRNLSIEEYRKEKERMAG</sequence>
<dbReference type="Proteomes" id="UP000319449">
    <property type="component" value="Unassembled WGS sequence"/>
</dbReference>
<dbReference type="InterPro" id="IPR027417">
    <property type="entry name" value="P-loop_NTPase"/>
</dbReference>
<evidence type="ECO:0000256" key="1">
    <source>
        <dbReference type="SAM" id="Coils"/>
    </source>
</evidence>
<dbReference type="AlphaFoldDB" id="A0A562WQU9"/>
<dbReference type="OrthoDB" id="174137at2"/>
<evidence type="ECO:0000313" key="2">
    <source>
        <dbReference type="EMBL" id="TWJ32501.1"/>
    </source>
</evidence>
<reference evidence="2 3" key="1">
    <citation type="submission" date="2019-07" db="EMBL/GenBank/DDBJ databases">
        <title>Genomic Encyclopedia of Archaeal and Bacterial Type Strains, Phase II (KMG-II): from individual species to whole genera.</title>
        <authorList>
            <person name="Goeker M."/>
        </authorList>
    </citation>
    <scope>NUCLEOTIDE SEQUENCE [LARGE SCALE GENOMIC DNA]</scope>
    <source>
        <strain evidence="2 3">ATCC BAA-1139</strain>
    </source>
</reference>